<dbReference type="Pfam" id="PF07690">
    <property type="entry name" value="MFS_1"/>
    <property type="match status" value="1"/>
</dbReference>
<feature type="transmembrane region" description="Helical" evidence="7">
    <location>
        <begin position="30"/>
        <end position="47"/>
    </location>
</feature>
<dbReference type="SUPFAM" id="SSF103473">
    <property type="entry name" value="MFS general substrate transporter"/>
    <property type="match status" value="1"/>
</dbReference>
<evidence type="ECO:0000256" key="2">
    <source>
        <dbReference type="ARBA" id="ARBA00022448"/>
    </source>
</evidence>
<evidence type="ECO:0000256" key="3">
    <source>
        <dbReference type="ARBA" id="ARBA00022475"/>
    </source>
</evidence>
<sequence length="449" mass="47214">MARPLTRTGPEHRRVVLAAMAGTTIEWYDFFIYAISAGLVFSTQYFAALGEDALILSFATVGISFFFRPVGAVIAGHLGDRIGRRAMLVLTLLLMGVSTVLIGLVPSAAAIGVTAPVALVLLRIVQGLSAGGEWGGAALLAVEHAPADRRGLFGAFPQIGVPVGLLLANGVLALVAALTTPAQFLAWGWRIPFLLSAVLIVAGLVIRSRVAESPVFEEVRRTRSQAGLPLVQLFRHHWRLVVLGAIVFAANNAVGYMTTGGYVQSYAVRTLHLERSTVLAAVMISAVAWLVSTLAGGWLADRIGRLRVYRIGFVVQLLWLVPFFALLDTANVGLLIVALLLFSVGLGFTYGPQAALYAEMYPARVRYSGAAISYALGAVLGGAFAPTIAEALQSSTGTVYAVCAYLAGMTLLGLIATAALRDHRGIPLDVSGEPAATPLPAERNPGGAA</sequence>
<dbReference type="InterPro" id="IPR036259">
    <property type="entry name" value="MFS_trans_sf"/>
</dbReference>
<evidence type="ECO:0000256" key="7">
    <source>
        <dbReference type="SAM" id="Phobius"/>
    </source>
</evidence>
<dbReference type="PROSITE" id="PS50850">
    <property type="entry name" value="MFS"/>
    <property type="match status" value="1"/>
</dbReference>
<dbReference type="CDD" id="cd17369">
    <property type="entry name" value="MFS_ShiA_like"/>
    <property type="match status" value="1"/>
</dbReference>
<dbReference type="PROSITE" id="PS00217">
    <property type="entry name" value="SUGAR_TRANSPORT_2"/>
    <property type="match status" value="1"/>
</dbReference>
<dbReference type="Proteomes" id="UP000830158">
    <property type="component" value="Chromosome"/>
</dbReference>
<gene>
    <name evidence="9" type="ORF">L1857_21675</name>
</gene>
<name>A0ABY4NZ12_9PSEU</name>
<keyword evidence="3" id="KW-1003">Cell membrane</keyword>
<evidence type="ECO:0000259" key="8">
    <source>
        <dbReference type="PROSITE" id="PS50850"/>
    </source>
</evidence>
<feature type="transmembrane region" description="Helical" evidence="7">
    <location>
        <begin position="184"/>
        <end position="206"/>
    </location>
</feature>
<keyword evidence="6 7" id="KW-0472">Membrane</keyword>
<feature type="domain" description="Major facilitator superfamily (MFS) profile" evidence="8">
    <location>
        <begin position="15"/>
        <end position="425"/>
    </location>
</feature>
<reference evidence="9" key="1">
    <citation type="submission" date="2022-01" db="EMBL/GenBank/DDBJ databases">
        <title>PSI-footprinting approach for the identification of protein synthesis inhibitor producers.</title>
        <authorList>
            <person name="Handel F."/>
            <person name="Kulik A."/>
            <person name="Wex K.W."/>
            <person name="Berscheid A."/>
            <person name="Saur J.S."/>
            <person name="Winkler A."/>
            <person name="Wibberg D."/>
            <person name="Kalinowski J."/>
            <person name="Broetz-Oesterhelt H."/>
            <person name="Mast Y."/>
        </authorList>
    </citation>
    <scope>NUCLEOTIDE SEQUENCE</scope>
    <source>
        <strain evidence="9">KNN 49.3e</strain>
    </source>
</reference>
<evidence type="ECO:0000313" key="9">
    <source>
        <dbReference type="EMBL" id="UQS25232.1"/>
    </source>
</evidence>
<feature type="transmembrane region" description="Helical" evidence="7">
    <location>
        <begin position="398"/>
        <end position="420"/>
    </location>
</feature>
<organism evidence="9 10">
    <name type="scientific">Amycolatopsis thermalba</name>
    <dbReference type="NCBI Taxonomy" id="944492"/>
    <lineage>
        <taxon>Bacteria</taxon>
        <taxon>Bacillati</taxon>
        <taxon>Actinomycetota</taxon>
        <taxon>Actinomycetes</taxon>
        <taxon>Pseudonocardiales</taxon>
        <taxon>Pseudonocardiaceae</taxon>
        <taxon>Amycolatopsis</taxon>
    </lineage>
</organism>
<feature type="transmembrane region" description="Helical" evidence="7">
    <location>
        <begin position="152"/>
        <end position="178"/>
    </location>
</feature>
<keyword evidence="5 7" id="KW-1133">Transmembrane helix</keyword>
<keyword evidence="4 7" id="KW-0812">Transmembrane</keyword>
<feature type="transmembrane region" description="Helical" evidence="7">
    <location>
        <begin position="371"/>
        <end position="392"/>
    </location>
</feature>
<feature type="transmembrane region" description="Helical" evidence="7">
    <location>
        <begin position="332"/>
        <end position="350"/>
    </location>
</feature>
<dbReference type="Gene3D" id="1.20.1250.20">
    <property type="entry name" value="MFS general substrate transporter like domains"/>
    <property type="match status" value="1"/>
</dbReference>
<dbReference type="InterPro" id="IPR020846">
    <property type="entry name" value="MFS_dom"/>
</dbReference>
<dbReference type="PANTHER" id="PTHR43045">
    <property type="entry name" value="SHIKIMATE TRANSPORTER"/>
    <property type="match status" value="1"/>
</dbReference>
<protein>
    <submittedName>
        <fullName evidence="9">MHS family MFS transporter</fullName>
    </submittedName>
</protein>
<dbReference type="RefSeq" id="WP_094002686.1">
    <property type="nucleotide sequence ID" value="NZ_CP091196.1"/>
</dbReference>
<dbReference type="PANTHER" id="PTHR43045:SF1">
    <property type="entry name" value="SHIKIMATE TRANSPORTER"/>
    <property type="match status" value="1"/>
</dbReference>
<evidence type="ECO:0000256" key="5">
    <source>
        <dbReference type="ARBA" id="ARBA00022989"/>
    </source>
</evidence>
<keyword evidence="10" id="KW-1185">Reference proteome</keyword>
<accession>A0ABY4NZ12</accession>
<dbReference type="EMBL" id="CP091196">
    <property type="protein sequence ID" value="UQS25232.1"/>
    <property type="molecule type" value="Genomic_DNA"/>
</dbReference>
<feature type="transmembrane region" description="Helical" evidence="7">
    <location>
        <begin position="240"/>
        <end position="258"/>
    </location>
</feature>
<evidence type="ECO:0000256" key="4">
    <source>
        <dbReference type="ARBA" id="ARBA00022692"/>
    </source>
</evidence>
<feature type="transmembrane region" description="Helical" evidence="7">
    <location>
        <begin position="278"/>
        <end position="300"/>
    </location>
</feature>
<evidence type="ECO:0000256" key="6">
    <source>
        <dbReference type="ARBA" id="ARBA00023136"/>
    </source>
</evidence>
<evidence type="ECO:0000313" key="10">
    <source>
        <dbReference type="Proteomes" id="UP000830158"/>
    </source>
</evidence>
<keyword evidence="2" id="KW-0813">Transport</keyword>
<comment type="subcellular location">
    <subcellularLocation>
        <location evidence="1">Cell membrane</location>
        <topology evidence="1">Multi-pass membrane protein</topology>
    </subcellularLocation>
</comment>
<dbReference type="InterPro" id="IPR011701">
    <property type="entry name" value="MFS"/>
</dbReference>
<evidence type="ECO:0000256" key="1">
    <source>
        <dbReference type="ARBA" id="ARBA00004651"/>
    </source>
</evidence>
<proteinExistence type="predicted"/>
<feature type="transmembrane region" description="Helical" evidence="7">
    <location>
        <begin position="117"/>
        <end position="140"/>
    </location>
</feature>
<dbReference type="InterPro" id="IPR005829">
    <property type="entry name" value="Sugar_transporter_CS"/>
</dbReference>
<feature type="transmembrane region" description="Helical" evidence="7">
    <location>
        <begin position="307"/>
        <end position="326"/>
    </location>
</feature>
<feature type="transmembrane region" description="Helical" evidence="7">
    <location>
        <begin position="87"/>
        <end position="111"/>
    </location>
</feature>
<feature type="transmembrane region" description="Helical" evidence="7">
    <location>
        <begin position="53"/>
        <end position="75"/>
    </location>
</feature>